<dbReference type="RefSeq" id="WP_052275068.1">
    <property type="nucleotide sequence ID" value="NZ_CP014327.1"/>
</dbReference>
<dbReference type="EMBL" id="CP014327">
    <property type="protein sequence ID" value="AML52020.1"/>
    <property type="molecule type" value="Genomic_DNA"/>
</dbReference>
<reference evidence="1 2" key="1">
    <citation type="submission" date="2016-02" db="EMBL/GenBank/DDBJ databases">
        <title>Complete genome sequence of Halocynthiibacter arcticus PAMC 20958t from arctic marine sediment.</title>
        <authorList>
            <person name="Lee Y.M."/>
            <person name="Baek K."/>
            <person name="Lee H.K."/>
            <person name="Shin S.C."/>
        </authorList>
    </citation>
    <scope>NUCLEOTIDE SEQUENCE [LARGE SCALE GENOMIC DNA]</scope>
    <source>
        <strain evidence="1">PAMC 20958</strain>
    </source>
</reference>
<dbReference type="KEGG" id="hat:RC74_12730"/>
<protein>
    <submittedName>
        <fullName evidence="1">Uncharacterized protein</fullName>
    </submittedName>
</protein>
<name>A0A126V154_9RHOB</name>
<dbReference type="Proteomes" id="UP000070371">
    <property type="component" value="Chromosome"/>
</dbReference>
<accession>A0A126V154</accession>
<dbReference type="AlphaFoldDB" id="A0A126V154"/>
<proteinExistence type="predicted"/>
<organism evidence="1 2">
    <name type="scientific">Falsihalocynthiibacter arcticus</name>
    <dbReference type="NCBI Taxonomy" id="1579316"/>
    <lineage>
        <taxon>Bacteria</taxon>
        <taxon>Pseudomonadati</taxon>
        <taxon>Pseudomonadota</taxon>
        <taxon>Alphaproteobacteria</taxon>
        <taxon>Rhodobacterales</taxon>
        <taxon>Roseobacteraceae</taxon>
        <taxon>Falsihalocynthiibacter</taxon>
    </lineage>
</organism>
<gene>
    <name evidence="1" type="ORF">RC74_12730</name>
</gene>
<evidence type="ECO:0000313" key="2">
    <source>
        <dbReference type="Proteomes" id="UP000070371"/>
    </source>
</evidence>
<evidence type="ECO:0000313" key="1">
    <source>
        <dbReference type="EMBL" id="AML52020.1"/>
    </source>
</evidence>
<sequence length="131" mass="14152">MVLDGIYAGWCTPVEARAAGALLATISDADGALTGLGQNRPYHGGGFVAHLHGLFLWPDAELPNQLEEVLPTVDMSCFQIMVISVLPMMDVSSDTITQAFADYCAKDTSPRTLFVLAKMVEHLHAFAKETK</sequence>
<keyword evidence="2" id="KW-1185">Reference proteome</keyword>